<comment type="similarity">
    <text evidence="10">Belongs to the adenylate cyclase family. DacA/CdaA subfamily.</text>
</comment>
<evidence type="ECO:0000256" key="10">
    <source>
        <dbReference type="HAMAP-Rule" id="MF_01499"/>
    </source>
</evidence>
<dbReference type="PANTHER" id="PTHR34185">
    <property type="entry name" value="DIADENYLATE CYCLASE"/>
    <property type="match status" value="1"/>
</dbReference>
<dbReference type="InterPro" id="IPR050338">
    <property type="entry name" value="DisA"/>
</dbReference>
<dbReference type="InterPro" id="IPR014046">
    <property type="entry name" value="C-di-AMP_synthase"/>
</dbReference>
<dbReference type="SUPFAM" id="SSF143597">
    <property type="entry name" value="YojJ-like"/>
    <property type="match status" value="1"/>
</dbReference>
<comment type="function">
    <text evidence="10">Catalyzes the condensation of 2 ATP molecules into cyclic di-AMP (c-di-AMP), a second messenger used to regulate differing processes in different bacteria.</text>
</comment>
<keyword evidence="13" id="KW-1185">Reference proteome</keyword>
<keyword evidence="3 10" id="KW-0808">Transferase</keyword>
<keyword evidence="9 10" id="KW-0472">Membrane</keyword>
<evidence type="ECO:0000256" key="9">
    <source>
        <dbReference type="ARBA" id="ARBA00023136"/>
    </source>
</evidence>
<reference evidence="12" key="2">
    <citation type="submission" date="2022-06" db="EMBL/GenBank/DDBJ databases">
        <title>Thermospira aquatica gen. nov., sp. nov.</title>
        <authorList>
            <person name="Ben Ali Gam Z."/>
            <person name="Labat M."/>
        </authorList>
    </citation>
    <scope>NUCLEOTIDE SEQUENCE</scope>
    <source>
        <strain evidence="12">F1F22</strain>
    </source>
</reference>
<dbReference type="GO" id="GO:0004016">
    <property type="term" value="F:adenylate cyclase activity"/>
    <property type="evidence" value="ECO:0007669"/>
    <property type="project" value="UniProtKB-UniRule"/>
</dbReference>
<evidence type="ECO:0000313" key="12">
    <source>
        <dbReference type="EMBL" id="URA11121.1"/>
    </source>
</evidence>
<dbReference type="EMBL" id="CP073355">
    <property type="protein sequence ID" value="URA11121.1"/>
    <property type="molecule type" value="Genomic_DNA"/>
</dbReference>
<dbReference type="Gene3D" id="3.40.1700.10">
    <property type="entry name" value="DNA integrity scanning protein, DisA, N-terminal domain"/>
    <property type="match status" value="1"/>
</dbReference>
<accession>A0AAX3BFY5</accession>
<evidence type="ECO:0000256" key="1">
    <source>
        <dbReference type="ARBA" id="ARBA00000877"/>
    </source>
</evidence>
<comment type="catalytic activity">
    <reaction evidence="1 10">
        <text>2 ATP = 3',3'-c-di-AMP + 2 diphosphate</text>
        <dbReference type="Rhea" id="RHEA:35655"/>
        <dbReference type="ChEBI" id="CHEBI:30616"/>
        <dbReference type="ChEBI" id="CHEBI:33019"/>
        <dbReference type="ChEBI" id="CHEBI:71500"/>
        <dbReference type="EC" id="2.7.7.85"/>
    </reaction>
</comment>
<evidence type="ECO:0000256" key="3">
    <source>
        <dbReference type="ARBA" id="ARBA00022679"/>
    </source>
</evidence>
<evidence type="ECO:0000256" key="5">
    <source>
        <dbReference type="ARBA" id="ARBA00022695"/>
    </source>
</evidence>
<feature type="transmembrane region" description="Helical" evidence="10">
    <location>
        <begin position="6"/>
        <end position="27"/>
    </location>
</feature>
<reference evidence="12" key="1">
    <citation type="submission" date="2021-04" db="EMBL/GenBank/DDBJ databases">
        <authorList>
            <person name="Postec A."/>
        </authorList>
    </citation>
    <scope>NUCLEOTIDE SEQUENCE</scope>
    <source>
        <strain evidence="12">F1F22</strain>
    </source>
</reference>
<dbReference type="GO" id="GO:0005524">
    <property type="term" value="F:ATP binding"/>
    <property type="evidence" value="ECO:0007669"/>
    <property type="project" value="UniProtKB-UniRule"/>
</dbReference>
<sequence length="245" mass="27576">MTWFSWVSSVVDILLVSYVLYFLYILFRDTNSMSIVKGFLIVFTVSLVADFLHLETLAWVLRYIVGNFVILAAILFQPELRRVLSQVGQGRGMLHKQYSNVVEELAETVTEMAQKNLGALILIERNVGLRHLMEDAVALDAKLSKEMLFSIFYKGNILHDGAVVVQGDRILAARVIVPAVKIDAMKVKRLKYGTRHLAGIAITSESDAIALIVSEEKGTVSLALHGKLMFDLDYENLKRKLYDLL</sequence>
<name>A0AAX3BFY5_9SPIR</name>
<gene>
    <name evidence="12" type="primary">cdaA</name>
    <name evidence="10" type="synonym">dacA</name>
    <name evidence="12" type="ORF">KDW03_04820</name>
</gene>
<dbReference type="PANTHER" id="PTHR34185:SF1">
    <property type="entry name" value="DIADENYLATE CYCLASE"/>
    <property type="match status" value="1"/>
</dbReference>
<evidence type="ECO:0000259" key="11">
    <source>
        <dbReference type="PROSITE" id="PS51794"/>
    </source>
</evidence>
<proteinExistence type="inferred from homology"/>
<dbReference type="PIRSF" id="PIRSF004793">
    <property type="entry name" value="UCP004793"/>
    <property type="match status" value="1"/>
</dbReference>
<dbReference type="InterPro" id="IPR034701">
    <property type="entry name" value="CdaA"/>
</dbReference>
<dbReference type="GO" id="GO:0106408">
    <property type="term" value="F:diadenylate cyclase activity"/>
    <property type="evidence" value="ECO:0007669"/>
    <property type="project" value="UniProtKB-EC"/>
</dbReference>
<dbReference type="RefSeq" id="WP_271436256.1">
    <property type="nucleotide sequence ID" value="NZ_CP073355.1"/>
</dbReference>
<dbReference type="AlphaFoldDB" id="A0AAX3BFY5"/>
<dbReference type="Pfam" id="PF02457">
    <property type="entry name" value="DAC"/>
    <property type="match status" value="1"/>
</dbReference>
<feature type="transmembrane region" description="Helical" evidence="10">
    <location>
        <begin position="34"/>
        <end position="53"/>
    </location>
</feature>
<dbReference type="InterPro" id="IPR036888">
    <property type="entry name" value="DNA_integrity_DisA_N_sf"/>
</dbReference>
<protein>
    <recommendedName>
        <fullName evidence="10">Diadenylate cyclase</fullName>
        <shortName evidence="10">DAC</shortName>
        <ecNumber evidence="10">2.7.7.85</ecNumber>
    </recommendedName>
    <alternativeName>
        <fullName evidence="10">Cyclic-di-AMP synthase</fullName>
        <shortName evidence="10">c-di-AMP synthase</shortName>
    </alternativeName>
</protein>
<evidence type="ECO:0000256" key="2">
    <source>
        <dbReference type="ARBA" id="ARBA00022475"/>
    </source>
</evidence>
<dbReference type="EC" id="2.7.7.85" evidence="10"/>
<comment type="caution">
    <text evidence="10">Lacks conserved residue(s) required for the propagation of feature annotation.</text>
</comment>
<evidence type="ECO:0000313" key="13">
    <source>
        <dbReference type="Proteomes" id="UP001056539"/>
    </source>
</evidence>
<evidence type="ECO:0000256" key="6">
    <source>
        <dbReference type="ARBA" id="ARBA00022741"/>
    </source>
</evidence>
<comment type="subunit">
    <text evidence="10">Probably a homodimer.</text>
</comment>
<dbReference type="HAMAP" id="MF_01499">
    <property type="entry name" value="DacA"/>
    <property type="match status" value="1"/>
</dbReference>
<dbReference type="KEGG" id="taqu:KDW03_04820"/>
<evidence type="ECO:0000256" key="7">
    <source>
        <dbReference type="ARBA" id="ARBA00022840"/>
    </source>
</evidence>
<dbReference type="Pfam" id="PF19293">
    <property type="entry name" value="CdaA_N"/>
    <property type="match status" value="1"/>
</dbReference>
<dbReference type="Proteomes" id="UP001056539">
    <property type="component" value="Chromosome"/>
</dbReference>
<dbReference type="GO" id="GO:0006171">
    <property type="term" value="P:cAMP biosynthetic process"/>
    <property type="evidence" value="ECO:0007669"/>
    <property type="project" value="InterPro"/>
</dbReference>
<keyword evidence="4 10" id="KW-0812">Transmembrane</keyword>
<dbReference type="InterPro" id="IPR003390">
    <property type="entry name" value="DNA_integrity_scan_DisA_N"/>
</dbReference>
<keyword evidence="5 10" id="KW-0548">Nucleotidyltransferase</keyword>
<keyword evidence="7 10" id="KW-0067">ATP-binding</keyword>
<keyword evidence="8 10" id="KW-1133">Transmembrane helix</keyword>
<organism evidence="12 13">
    <name type="scientific">Thermospira aquatica</name>
    <dbReference type="NCBI Taxonomy" id="2828656"/>
    <lineage>
        <taxon>Bacteria</taxon>
        <taxon>Pseudomonadati</taxon>
        <taxon>Spirochaetota</taxon>
        <taxon>Spirochaetia</taxon>
        <taxon>Brevinematales</taxon>
        <taxon>Thermospiraceae</taxon>
        <taxon>Thermospira</taxon>
    </lineage>
</organism>
<evidence type="ECO:0000256" key="8">
    <source>
        <dbReference type="ARBA" id="ARBA00022989"/>
    </source>
</evidence>
<dbReference type="NCBIfam" id="TIGR00159">
    <property type="entry name" value="diadenylate cyclase CdaA"/>
    <property type="match status" value="1"/>
</dbReference>
<keyword evidence="2 10" id="KW-1003">Cell membrane</keyword>
<dbReference type="PROSITE" id="PS51794">
    <property type="entry name" value="DAC"/>
    <property type="match status" value="1"/>
</dbReference>
<dbReference type="InterPro" id="IPR045585">
    <property type="entry name" value="CdaA_N"/>
</dbReference>
<feature type="domain" description="DAC" evidence="11">
    <location>
        <begin position="77"/>
        <end position="234"/>
    </location>
</feature>
<keyword evidence="6 10" id="KW-0547">Nucleotide-binding</keyword>
<evidence type="ECO:0000256" key="4">
    <source>
        <dbReference type="ARBA" id="ARBA00022692"/>
    </source>
</evidence>